<gene>
    <name evidence="2" type="ORF">KP79_PYT25695</name>
</gene>
<dbReference type="OrthoDB" id="6220944at2759"/>
<proteinExistence type="predicted"/>
<evidence type="ECO:0000256" key="1">
    <source>
        <dbReference type="SAM" id="MobiDB-lite"/>
    </source>
</evidence>
<evidence type="ECO:0008006" key="4">
    <source>
        <dbReference type="Google" id="ProtNLM"/>
    </source>
</evidence>
<feature type="region of interest" description="Disordered" evidence="1">
    <location>
        <begin position="172"/>
        <end position="219"/>
    </location>
</feature>
<reference evidence="2 3" key="1">
    <citation type="journal article" date="2017" name="Nat. Ecol. Evol.">
        <title>Scallop genome provides insights into evolution of bilaterian karyotype and development.</title>
        <authorList>
            <person name="Wang S."/>
            <person name="Zhang J."/>
            <person name="Jiao W."/>
            <person name="Li J."/>
            <person name="Xun X."/>
            <person name="Sun Y."/>
            <person name="Guo X."/>
            <person name="Huan P."/>
            <person name="Dong B."/>
            <person name="Zhang L."/>
            <person name="Hu X."/>
            <person name="Sun X."/>
            <person name="Wang J."/>
            <person name="Zhao C."/>
            <person name="Wang Y."/>
            <person name="Wang D."/>
            <person name="Huang X."/>
            <person name="Wang R."/>
            <person name="Lv J."/>
            <person name="Li Y."/>
            <person name="Zhang Z."/>
            <person name="Liu B."/>
            <person name="Lu W."/>
            <person name="Hui Y."/>
            <person name="Liang J."/>
            <person name="Zhou Z."/>
            <person name="Hou R."/>
            <person name="Li X."/>
            <person name="Liu Y."/>
            <person name="Li H."/>
            <person name="Ning X."/>
            <person name="Lin Y."/>
            <person name="Zhao L."/>
            <person name="Xing Q."/>
            <person name="Dou J."/>
            <person name="Li Y."/>
            <person name="Mao J."/>
            <person name="Guo H."/>
            <person name="Dou H."/>
            <person name="Li T."/>
            <person name="Mu C."/>
            <person name="Jiang W."/>
            <person name="Fu Q."/>
            <person name="Fu X."/>
            <person name="Miao Y."/>
            <person name="Liu J."/>
            <person name="Yu Q."/>
            <person name="Li R."/>
            <person name="Liao H."/>
            <person name="Li X."/>
            <person name="Kong Y."/>
            <person name="Jiang Z."/>
            <person name="Chourrout D."/>
            <person name="Li R."/>
            <person name="Bao Z."/>
        </authorList>
    </citation>
    <scope>NUCLEOTIDE SEQUENCE [LARGE SCALE GENOMIC DNA]</scope>
    <source>
        <strain evidence="2 3">PY_sf001</strain>
    </source>
</reference>
<dbReference type="Proteomes" id="UP000242188">
    <property type="component" value="Unassembled WGS sequence"/>
</dbReference>
<keyword evidence="3" id="KW-1185">Reference proteome</keyword>
<dbReference type="AlphaFoldDB" id="A0A210QN43"/>
<dbReference type="STRING" id="6573.A0A210QN43"/>
<protein>
    <recommendedName>
        <fullName evidence="4">Retrotransposon gag domain-containing protein</fullName>
    </recommendedName>
</protein>
<dbReference type="EMBL" id="NEDP02002762">
    <property type="protein sequence ID" value="OWF50156.1"/>
    <property type="molecule type" value="Genomic_DNA"/>
</dbReference>
<feature type="compositionally biased region" description="Basic residues" evidence="1">
    <location>
        <begin position="185"/>
        <end position="197"/>
    </location>
</feature>
<organism evidence="2 3">
    <name type="scientific">Mizuhopecten yessoensis</name>
    <name type="common">Japanese scallop</name>
    <name type="synonym">Patinopecten yessoensis</name>
    <dbReference type="NCBI Taxonomy" id="6573"/>
    <lineage>
        <taxon>Eukaryota</taxon>
        <taxon>Metazoa</taxon>
        <taxon>Spiralia</taxon>
        <taxon>Lophotrochozoa</taxon>
        <taxon>Mollusca</taxon>
        <taxon>Bivalvia</taxon>
        <taxon>Autobranchia</taxon>
        <taxon>Pteriomorphia</taxon>
        <taxon>Pectinida</taxon>
        <taxon>Pectinoidea</taxon>
        <taxon>Pectinidae</taxon>
        <taxon>Mizuhopecten</taxon>
    </lineage>
</organism>
<accession>A0A210QN43</accession>
<feature type="compositionally biased region" description="Basic and acidic residues" evidence="1">
    <location>
        <begin position="198"/>
        <end position="219"/>
    </location>
</feature>
<sequence length="238" mass="27613">MAGRIGRIDTFDQGNESWDSYGERLEQYFICNDVKEEKRVPALLSLVGGNTYQLLRGLTAPKKPSEETFERLGKLLKDHFNPKPLVIAERFRFHKRDQREGESIRDYVAAIRKLSEYCEFNATLSDSLRDRLVCGLRNEHIQRKLLSEATLTYDTAVELAIAIEMAQRDATELHGNSSKASVNKIHVKKGKPRRHESHKQTDHRQTDHRQARPDYRPHGERIVFGKMRHVLNVIIRDI</sequence>
<evidence type="ECO:0000313" key="2">
    <source>
        <dbReference type="EMBL" id="OWF50156.1"/>
    </source>
</evidence>
<dbReference type="PANTHER" id="PTHR33198">
    <property type="entry name" value="ANK_REP_REGION DOMAIN-CONTAINING PROTEIN-RELATED"/>
    <property type="match status" value="1"/>
</dbReference>
<dbReference type="PANTHER" id="PTHR33198:SF19">
    <property type="entry name" value="CCHC-TYPE DOMAIN-CONTAINING PROTEIN"/>
    <property type="match status" value="1"/>
</dbReference>
<name>A0A210QN43_MIZYE</name>
<comment type="caution">
    <text evidence="2">The sequence shown here is derived from an EMBL/GenBank/DDBJ whole genome shotgun (WGS) entry which is preliminary data.</text>
</comment>
<evidence type="ECO:0000313" key="3">
    <source>
        <dbReference type="Proteomes" id="UP000242188"/>
    </source>
</evidence>